<sequence>MRAMSRDEWWAFAQEGTRTGKVAVVTGRGAPHVTPVWFVLTDEGPGDAVVFSTGAETVKGRALRRDPRVSIAVDDERPPYSFVQFTAEAELVDDVAALRPWAVRLGGRYMGEEQAEEFGLRNAVPGELLVIARITRVVAYAALAE</sequence>
<name>A0A1V9A9F7_SACPI</name>
<protein>
    <submittedName>
        <fullName evidence="3">PPOX class F420-dependent enzyme</fullName>
    </submittedName>
</protein>
<dbReference type="InterPro" id="IPR012349">
    <property type="entry name" value="Split_barrel_FMN-bd"/>
</dbReference>
<keyword evidence="4" id="KW-1185">Reference proteome</keyword>
<proteinExistence type="predicted"/>
<organism evidence="3 4">
    <name type="scientific">Saccharomonospora piscinae</name>
    <dbReference type="NCBI Taxonomy" id="687388"/>
    <lineage>
        <taxon>Bacteria</taxon>
        <taxon>Bacillati</taxon>
        <taxon>Actinomycetota</taxon>
        <taxon>Actinomycetes</taxon>
        <taxon>Pseudonocardiales</taxon>
        <taxon>Pseudonocardiaceae</taxon>
        <taxon>Saccharomonospora</taxon>
    </lineage>
</organism>
<dbReference type="PANTHER" id="PTHR35176">
    <property type="entry name" value="HEME OXYGENASE HI_0854-RELATED"/>
    <property type="match status" value="1"/>
</dbReference>
<dbReference type="GO" id="GO:0016627">
    <property type="term" value="F:oxidoreductase activity, acting on the CH-CH group of donors"/>
    <property type="evidence" value="ECO:0007669"/>
    <property type="project" value="TreeGrafter"/>
</dbReference>
<dbReference type="GO" id="GO:0005829">
    <property type="term" value="C:cytosol"/>
    <property type="evidence" value="ECO:0007669"/>
    <property type="project" value="TreeGrafter"/>
</dbReference>
<dbReference type="Pfam" id="PF01243">
    <property type="entry name" value="PNPOx_N"/>
    <property type="match status" value="1"/>
</dbReference>
<dbReference type="InterPro" id="IPR019920">
    <property type="entry name" value="F420-binding_dom_put"/>
</dbReference>
<dbReference type="InterPro" id="IPR052019">
    <property type="entry name" value="F420H2_bilvrd_red/Heme_oxyg"/>
</dbReference>
<evidence type="ECO:0000313" key="3">
    <source>
        <dbReference type="EMBL" id="OQO93762.1"/>
    </source>
</evidence>
<dbReference type="SUPFAM" id="SSF50475">
    <property type="entry name" value="FMN-binding split barrel"/>
    <property type="match status" value="1"/>
</dbReference>
<comment type="caution">
    <text evidence="3">The sequence shown here is derived from an EMBL/GenBank/DDBJ whole genome shotgun (WGS) entry which is preliminary data.</text>
</comment>
<dbReference type="AlphaFoldDB" id="A0A1V9A9F7"/>
<dbReference type="NCBIfam" id="TIGR03618">
    <property type="entry name" value="Rv1155_F420"/>
    <property type="match status" value="1"/>
</dbReference>
<dbReference type="Gene3D" id="2.30.110.10">
    <property type="entry name" value="Electron Transport, Fmn-binding Protein, Chain A"/>
    <property type="match status" value="1"/>
</dbReference>
<dbReference type="PANTHER" id="PTHR35176:SF1">
    <property type="entry name" value="F420H(2)-DEPENDENT BILIVERDIN REDUCTASE"/>
    <property type="match status" value="1"/>
</dbReference>
<evidence type="ECO:0000256" key="1">
    <source>
        <dbReference type="ARBA" id="ARBA00023002"/>
    </source>
</evidence>
<reference evidence="3 4" key="1">
    <citation type="submission" date="2017-02" db="EMBL/GenBank/DDBJ databases">
        <title>Draft genome of Saccharomonospora sp. 154.</title>
        <authorList>
            <person name="Alonso-Carmona G.S."/>
            <person name="De La Haba R."/>
            <person name="Vera-Gargallo B."/>
            <person name="Sandoval-Trujillo A.H."/>
            <person name="Ramirez-Duran N."/>
            <person name="Ventosa A."/>
        </authorList>
    </citation>
    <scope>NUCLEOTIDE SEQUENCE [LARGE SCALE GENOMIC DNA]</scope>
    <source>
        <strain evidence="3 4">LRS4.154</strain>
    </source>
</reference>
<dbReference type="Proteomes" id="UP000192591">
    <property type="component" value="Unassembled WGS sequence"/>
</dbReference>
<evidence type="ECO:0000259" key="2">
    <source>
        <dbReference type="Pfam" id="PF01243"/>
    </source>
</evidence>
<feature type="domain" description="Pyridoxamine 5'-phosphate oxidase N-terminal" evidence="2">
    <location>
        <begin position="16"/>
        <end position="117"/>
    </location>
</feature>
<accession>A0A1V9A9F7</accession>
<dbReference type="STRING" id="1962155.B1813_04315"/>
<dbReference type="EMBL" id="MWIH01000003">
    <property type="protein sequence ID" value="OQO93762.1"/>
    <property type="molecule type" value="Genomic_DNA"/>
</dbReference>
<evidence type="ECO:0000313" key="4">
    <source>
        <dbReference type="Proteomes" id="UP000192591"/>
    </source>
</evidence>
<dbReference type="GO" id="GO:0070967">
    <property type="term" value="F:coenzyme F420 binding"/>
    <property type="evidence" value="ECO:0007669"/>
    <property type="project" value="TreeGrafter"/>
</dbReference>
<keyword evidence="1" id="KW-0560">Oxidoreductase</keyword>
<dbReference type="InterPro" id="IPR011576">
    <property type="entry name" value="Pyridox_Oxase_N"/>
</dbReference>
<dbReference type="RefSeq" id="WP_081190698.1">
    <property type="nucleotide sequence ID" value="NZ_MWIH01000003.1"/>
</dbReference>
<gene>
    <name evidence="3" type="ORF">B1813_04315</name>
</gene>